<sequence length="113" mass="12319">MSLTDEEPLSSNATVALLLIAGFAFVAAIAFVVKFILHVEFTKEDIYGDRPDQLESQHRRRASYIYQFPQDATATGEMKAGTSAHAPAHVTGGRLGRDVDPKVVKLLEDAGFI</sequence>
<dbReference type="Proteomes" id="UP000559256">
    <property type="component" value="Unassembled WGS sequence"/>
</dbReference>
<reference evidence="2 3" key="1">
    <citation type="journal article" date="2020" name="ISME J.">
        <title>Uncovering the hidden diversity of litter-decomposition mechanisms in mushroom-forming fungi.</title>
        <authorList>
            <person name="Floudas D."/>
            <person name="Bentzer J."/>
            <person name="Ahren D."/>
            <person name="Johansson T."/>
            <person name="Persson P."/>
            <person name="Tunlid A."/>
        </authorList>
    </citation>
    <scope>NUCLEOTIDE SEQUENCE [LARGE SCALE GENOMIC DNA]</scope>
    <source>
        <strain evidence="2 3">CBS 291.85</strain>
    </source>
</reference>
<proteinExistence type="predicted"/>
<comment type="caution">
    <text evidence="2">The sequence shown here is derived from an EMBL/GenBank/DDBJ whole genome shotgun (WGS) entry which is preliminary data.</text>
</comment>
<keyword evidence="3" id="KW-1185">Reference proteome</keyword>
<evidence type="ECO:0000313" key="2">
    <source>
        <dbReference type="EMBL" id="KAF5331448.1"/>
    </source>
</evidence>
<feature type="transmembrane region" description="Helical" evidence="1">
    <location>
        <begin position="15"/>
        <end position="37"/>
    </location>
</feature>
<dbReference type="EMBL" id="JAACJM010000326">
    <property type="protein sequence ID" value="KAF5331448.1"/>
    <property type="molecule type" value="Genomic_DNA"/>
</dbReference>
<protein>
    <submittedName>
        <fullName evidence="2">Uncharacterized protein</fullName>
    </submittedName>
</protein>
<accession>A0A8H5BZN6</accession>
<organism evidence="2 3">
    <name type="scientific">Tetrapyrgos nigripes</name>
    <dbReference type="NCBI Taxonomy" id="182062"/>
    <lineage>
        <taxon>Eukaryota</taxon>
        <taxon>Fungi</taxon>
        <taxon>Dikarya</taxon>
        <taxon>Basidiomycota</taxon>
        <taxon>Agaricomycotina</taxon>
        <taxon>Agaricomycetes</taxon>
        <taxon>Agaricomycetidae</taxon>
        <taxon>Agaricales</taxon>
        <taxon>Marasmiineae</taxon>
        <taxon>Marasmiaceae</taxon>
        <taxon>Tetrapyrgos</taxon>
    </lineage>
</organism>
<evidence type="ECO:0000256" key="1">
    <source>
        <dbReference type="SAM" id="Phobius"/>
    </source>
</evidence>
<keyword evidence="1" id="KW-0812">Transmembrane</keyword>
<keyword evidence="1" id="KW-0472">Membrane</keyword>
<dbReference type="AlphaFoldDB" id="A0A8H5BZN6"/>
<keyword evidence="1" id="KW-1133">Transmembrane helix</keyword>
<gene>
    <name evidence="2" type="ORF">D9758_016346</name>
</gene>
<name>A0A8H5BZN6_9AGAR</name>
<evidence type="ECO:0000313" key="3">
    <source>
        <dbReference type="Proteomes" id="UP000559256"/>
    </source>
</evidence>